<evidence type="ECO:0000313" key="3">
    <source>
        <dbReference type="Proteomes" id="UP000691718"/>
    </source>
</evidence>
<gene>
    <name evidence="2" type="ORF">PAPOLLO_LOCUS13984</name>
</gene>
<name>A0A8S3X6Q2_PARAO</name>
<feature type="region of interest" description="Disordered" evidence="1">
    <location>
        <begin position="55"/>
        <end position="75"/>
    </location>
</feature>
<sequence>MSEMPSLLLSPTTTADIMPILFISDEEEEPDIYSGYRTFQFRRLDAILSLGSDDSVQDPHWVPPSEKSKRRLSVSDSEDEVPLLLLRTSEPSSLENILPTDEDIEHHFRSKENVVQLNRKARVLGKDSFKRWTKESDTVNEDLRFVDSPTLDIENTSSAALVPKYTHVTQKVKIWIDLIPKVPSHYCRASSSKLYVESTFRSEKHMHDVFVEWCREHSYRAASRPTFLRALKQENIAIHHPRKDQCDICCSFKSGNISQNEYDDHIIKKNETRQAKKDAIESANEKVVVITVDVQSVLLAPKLLASSLYYKLKLQCHNFTVYDCKKRKVTIYFWHEANGGVSANEFTSCLIDYIANLAPETEQVTVISDGRGHQNRNRILSSSLSDLSQRMNISVEQLYLEKGHTMMEVDSVHSTIEQYIKPPIYAPSDYVARMQQARPRNPYDVKSIHYDFFLNYEEPESNFKSIRPGYTCASSSGSQMTESIEIDQDPSITILEAESTEPNKDKRMGKKTSVRPSVARKQGCRVKGRFSNANKENIPARMNMSESSSKKMMVQAEVHNAPSRSNWKNANKDVVEADVHEVPRKMMHSYNYQHQSDWDIIEPNVAFARNTPDL</sequence>
<keyword evidence="3" id="KW-1185">Reference proteome</keyword>
<dbReference type="EMBL" id="CAJQZP010000945">
    <property type="protein sequence ID" value="CAG5001793.1"/>
    <property type="molecule type" value="Genomic_DNA"/>
</dbReference>
<evidence type="ECO:0000256" key="1">
    <source>
        <dbReference type="SAM" id="MobiDB-lite"/>
    </source>
</evidence>
<dbReference type="Proteomes" id="UP000691718">
    <property type="component" value="Unassembled WGS sequence"/>
</dbReference>
<organism evidence="2 3">
    <name type="scientific">Parnassius apollo</name>
    <name type="common">Apollo butterfly</name>
    <name type="synonym">Papilio apollo</name>
    <dbReference type="NCBI Taxonomy" id="110799"/>
    <lineage>
        <taxon>Eukaryota</taxon>
        <taxon>Metazoa</taxon>
        <taxon>Ecdysozoa</taxon>
        <taxon>Arthropoda</taxon>
        <taxon>Hexapoda</taxon>
        <taxon>Insecta</taxon>
        <taxon>Pterygota</taxon>
        <taxon>Neoptera</taxon>
        <taxon>Endopterygota</taxon>
        <taxon>Lepidoptera</taxon>
        <taxon>Glossata</taxon>
        <taxon>Ditrysia</taxon>
        <taxon>Papilionoidea</taxon>
        <taxon>Papilionidae</taxon>
        <taxon>Parnassiinae</taxon>
        <taxon>Parnassini</taxon>
        <taxon>Parnassius</taxon>
        <taxon>Parnassius</taxon>
    </lineage>
</organism>
<dbReference type="PANTHER" id="PTHR10773">
    <property type="entry name" value="DNA-DIRECTED RNA POLYMERASES I, II, AND III SUBUNIT RPABC2"/>
    <property type="match status" value="1"/>
</dbReference>
<dbReference type="PANTHER" id="PTHR10773:SF19">
    <property type="match status" value="1"/>
</dbReference>
<dbReference type="AlphaFoldDB" id="A0A8S3X6Q2"/>
<reference evidence="2" key="1">
    <citation type="submission" date="2021-04" db="EMBL/GenBank/DDBJ databases">
        <authorList>
            <person name="Tunstrom K."/>
        </authorList>
    </citation>
    <scope>NUCLEOTIDE SEQUENCE</scope>
</reference>
<proteinExistence type="predicted"/>
<protein>
    <submittedName>
        <fullName evidence="2">(apollo) hypothetical protein</fullName>
    </submittedName>
</protein>
<feature type="region of interest" description="Disordered" evidence="1">
    <location>
        <begin position="501"/>
        <end position="520"/>
    </location>
</feature>
<accession>A0A8S3X6Q2</accession>
<comment type="caution">
    <text evidence="2">The sequence shown here is derived from an EMBL/GenBank/DDBJ whole genome shotgun (WGS) entry which is preliminary data.</text>
</comment>
<dbReference type="OrthoDB" id="7367179at2759"/>
<evidence type="ECO:0000313" key="2">
    <source>
        <dbReference type="EMBL" id="CAG5001793.1"/>
    </source>
</evidence>